<evidence type="ECO:0000259" key="6">
    <source>
        <dbReference type="Pfam" id="PF00700"/>
    </source>
</evidence>
<comment type="subcellular location">
    <subcellularLocation>
        <location evidence="1">Bacterial flagellum</location>
    </subcellularLocation>
    <subcellularLocation>
        <location evidence="2">Secreted</location>
    </subcellularLocation>
</comment>
<gene>
    <name evidence="8" type="primary">flgL</name>
    <name evidence="8" type="ORF">RY831_19550</name>
</gene>
<name>A0ABU6JCU2_9BURK</name>
<organism evidence="8 9">
    <name type="scientific">Noviherbaspirillum album</name>
    <dbReference type="NCBI Taxonomy" id="3080276"/>
    <lineage>
        <taxon>Bacteria</taxon>
        <taxon>Pseudomonadati</taxon>
        <taxon>Pseudomonadota</taxon>
        <taxon>Betaproteobacteria</taxon>
        <taxon>Burkholderiales</taxon>
        <taxon>Oxalobacteraceae</taxon>
        <taxon>Noviherbaspirillum</taxon>
    </lineage>
</organism>
<accession>A0ABU6JCU2</accession>
<reference evidence="8 9" key="1">
    <citation type="submission" date="2023-10" db="EMBL/GenBank/DDBJ databases">
        <title>Noviherbaspirillum sp. CPCC 100848 genome assembly.</title>
        <authorList>
            <person name="Li X.Y."/>
            <person name="Fang X.M."/>
        </authorList>
    </citation>
    <scope>NUCLEOTIDE SEQUENCE [LARGE SCALE GENOMIC DNA]</scope>
    <source>
        <strain evidence="8 9">CPCC 100848</strain>
    </source>
</reference>
<evidence type="ECO:0000256" key="2">
    <source>
        <dbReference type="ARBA" id="ARBA00004613"/>
    </source>
</evidence>
<dbReference type="PANTHER" id="PTHR42792">
    <property type="entry name" value="FLAGELLIN"/>
    <property type="match status" value="1"/>
</dbReference>
<keyword evidence="8" id="KW-0282">Flagellum</keyword>
<keyword evidence="4" id="KW-0975">Bacterial flagellum</keyword>
<dbReference type="InterPro" id="IPR046358">
    <property type="entry name" value="Flagellin_C"/>
</dbReference>
<dbReference type="PANTHER" id="PTHR42792:SF1">
    <property type="entry name" value="FLAGELLAR HOOK-ASSOCIATED PROTEIN 3"/>
    <property type="match status" value="1"/>
</dbReference>
<evidence type="ECO:0000256" key="3">
    <source>
        <dbReference type="ARBA" id="ARBA00005709"/>
    </source>
</evidence>
<dbReference type="InterPro" id="IPR001492">
    <property type="entry name" value="Flagellin"/>
</dbReference>
<keyword evidence="8" id="KW-0969">Cilium</keyword>
<feature type="domain" description="Flagellin C-terminal" evidence="6">
    <location>
        <begin position="325"/>
        <end position="396"/>
    </location>
</feature>
<comment type="caution">
    <text evidence="8">The sequence shown here is derived from an EMBL/GenBank/DDBJ whole genome shotgun (WGS) entry which is preliminary data.</text>
</comment>
<keyword evidence="9" id="KW-1185">Reference proteome</keyword>
<dbReference type="NCBIfam" id="TIGR02550">
    <property type="entry name" value="flagell_flgL"/>
    <property type="match status" value="1"/>
</dbReference>
<dbReference type="Pfam" id="PF00669">
    <property type="entry name" value="Flagellin_N"/>
    <property type="match status" value="1"/>
</dbReference>
<dbReference type="Gene3D" id="1.20.1330.10">
    <property type="entry name" value="f41 fragment of flagellin, N-terminal domain"/>
    <property type="match status" value="2"/>
</dbReference>
<keyword evidence="8" id="KW-0966">Cell projection</keyword>
<dbReference type="InterPro" id="IPR001029">
    <property type="entry name" value="Flagellin_N"/>
</dbReference>
<protein>
    <submittedName>
        <fullName evidence="8">Flagellar hook-associated protein FlgL</fullName>
    </submittedName>
</protein>
<evidence type="ECO:0000313" key="9">
    <source>
        <dbReference type="Proteomes" id="UP001352263"/>
    </source>
</evidence>
<evidence type="ECO:0000313" key="8">
    <source>
        <dbReference type="EMBL" id="MEC4721365.1"/>
    </source>
</evidence>
<feature type="domain" description="Flagellar hook-associated protein 1 D2-like" evidence="7">
    <location>
        <begin position="210"/>
        <end position="285"/>
    </location>
</feature>
<dbReference type="Pfam" id="PF21158">
    <property type="entry name" value="flgK_1st_1"/>
    <property type="match status" value="1"/>
</dbReference>
<comment type="similarity">
    <text evidence="3">Belongs to the bacterial flagellin family.</text>
</comment>
<dbReference type="InterPro" id="IPR049119">
    <property type="entry name" value="FlgK_D2-like"/>
</dbReference>
<dbReference type="Pfam" id="PF00700">
    <property type="entry name" value="Flagellin_C"/>
    <property type="match status" value="1"/>
</dbReference>
<sequence length="408" mass="43145">MRISTNTIFKSGTTRMSELESSLLKTQQQLALSKRVVKPSDDPVAAAQILELTQSQAVNNQYSVNRQNAKSALGMEENALQSITTLLQNVKTLTVNAGNGVLDSTQLDYIATELSGYQDELISLANSRDASGNYIFSGFQTTTQPFVKTPSGATYIGDQGARMLQIGPSRQISLSDSGSAVFESNKSGNGTFVTGKGSTNAGTGVISPGSIVNPTALTGHDYNIVFTGPNTFDVIDATTSPPPPAPPTTVLSAQPYVSGQSITFDGLQFDVTGTPATGDSFTVRPSKNQSIFTAMNDLITLLKTPIAGDAGKANLTNGLNAAHANIDTALDSVLTVRASVGSRLKELDSLDTQGDDRSLLYAESLSTLQDLDYTKAITDLSKQKIMLEAAQQAFVKTSGLTLFNFMPN</sequence>
<dbReference type="RefSeq" id="WP_326508071.1">
    <property type="nucleotide sequence ID" value="NZ_JAWIIV010000018.1"/>
</dbReference>
<dbReference type="EMBL" id="JAWIIV010000018">
    <property type="protein sequence ID" value="MEC4721365.1"/>
    <property type="molecule type" value="Genomic_DNA"/>
</dbReference>
<dbReference type="InterPro" id="IPR013384">
    <property type="entry name" value="Flagell_FlgL"/>
</dbReference>
<dbReference type="Proteomes" id="UP001352263">
    <property type="component" value="Unassembled WGS sequence"/>
</dbReference>
<evidence type="ECO:0000259" key="7">
    <source>
        <dbReference type="Pfam" id="PF21158"/>
    </source>
</evidence>
<evidence type="ECO:0000259" key="5">
    <source>
        <dbReference type="Pfam" id="PF00669"/>
    </source>
</evidence>
<evidence type="ECO:0000256" key="4">
    <source>
        <dbReference type="ARBA" id="ARBA00023143"/>
    </source>
</evidence>
<dbReference type="SUPFAM" id="SSF64518">
    <property type="entry name" value="Phase 1 flagellin"/>
    <property type="match status" value="1"/>
</dbReference>
<proteinExistence type="inferred from homology"/>
<feature type="domain" description="Flagellin N-terminal" evidence="5">
    <location>
        <begin position="3"/>
        <end position="141"/>
    </location>
</feature>
<evidence type="ECO:0000256" key="1">
    <source>
        <dbReference type="ARBA" id="ARBA00004365"/>
    </source>
</evidence>